<evidence type="ECO:0000313" key="2">
    <source>
        <dbReference type="EMBL" id="MBE9660822.1"/>
    </source>
</evidence>
<evidence type="ECO:0000313" key="3">
    <source>
        <dbReference type="Proteomes" id="UP000622475"/>
    </source>
</evidence>
<dbReference type="AlphaFoldDB" id="A0A929KTE0"/>
<name>A0A929KTE0_9SPHI</name>
<dbReference type="Gene3D" id="3.90.550.10">
    <property type="entry name" value="Spore Coat Polysaccharide Biosynthesis Protein SpsA, Chain A"/>
    <property type="match status" value="1"/>
</dbReference>
<dbReference type="Pfam" id="PF00535">
    <property type="entry name" value="Glycos_transf_2"/>
    <property type="match status" value="1"/>
</dbReference>
<evidence type="ECO:0000259" key="1">
    <source>
        <dbReference type="Pfam" id="PF00535"/>
    </source>
</evidence>
<proteinExistence type="predicted"/>
<dbReference type="InterPro" id="IPR029044">
    <property type="entry name" value="Nucleotide-diphossugar_trans"/>
</dbReference>
<dbReference type="GO" id="GO:0044010">
    <property type="term" value="P:single-species biofilm formation"/>
    <property type="evidence" value="ECO:0007669"/>
    <property type="project" value="TreeGrafter"/>
</dbReference>
<reference evidence="2" key="1">
    <citation type="submission" date="2020-10" db="EMBL/GenBank/DDBJ databases">
        <title>Mucilaginibacter mali sp. nov., isolated from rhizosphere soil of apple orchard.</title>
        <authorList>
            <person name="Lee J.-S."/>
            <person name="Kim H.S."/>
            <person name="Kim J.-S."/>
        </authorList>
    </citation>
    <scope>NUCLEOTIDE SEQUENCE</scope>
    <source>
        <strain evidence="2">KCTC 22746</strain>
    </source>
</reference>
<dbReference type="InterPro" id="IPR001173">
    <property type="entry name" value="Glyco_trans_2-like"/>
</dbReference>
<dbReference type="PANTHER" id="PTHR43685:SF2">
    <property type="entry name" value="GLYCOSYLTRANSFERASE 2-LIKE DOMAIN-CONTAINING PROTEIN"/>
    <property type="match status" value="1"/>
</dbReference>
<comment type="caution">
    <text evidence="2">The sequence shown here is derived from an EMBL/GenBank/DDBJ whole genome shotgun (WGS) entry which is preliminary data.</text>
</comment>
<organism evidence="2 3">
    <name type="scientific">Mucilaginibacter myungsuensis</name>
    <dbReference type="NCBI Taxonomy" id="649104"/>
    <lineage>
        <taxon>Bacteria</taxon>
        <taxon>Pseudomonadati</taxon>
        <taxon>Bacteroidota</taxon>
        <taxon>Sphingobacteriia</taxon>
        <taxon>Sphingobacteriales</taxon>
        <taxon>Sphingobacteriaceae</taxon>
        <taxon>Mucilaginibacter</taxon>
    </lineage>
</organism>
<keyword evidence="3" id="KW-1185">Reference proteome</keyword>
<dbReference type="InterPro" id="IPR050834">
    <property type="entry name" value="Glycosyltransf_2"/>
</dbReference>
<protein>
    <submittedName>
        <fullName evidence="2">Glycosyltransferase family 2 protein</fullName>
    </submittedName>
</protein>
<dbReference type="Proteomes" id="UP000622475">
    <property type="component" value="Unassembled WGS sequence"/>
</dbReference>
<accession>A0A929KTE0</accession>
<dbReference type="PANTHER" id="PTHR43685">
    <property type="entry name" value="GLYCOSYLTRANSFERASE"/>
    <property type="match status" value="1"/>
</dbReference>
<dbReference type="SUPFAM" id="SSF53448">
    <property type="entry name" value="Nucleotide-diphospho-sugar transferases"/>
    <property type="match status" value="1"/>
</dbReference>
<gene>
    <name evidence="2" type="ORF">IRJ16_02920</name>
</gene>
<dbReference type="EMBL" id="JADFFL010000001">
    <property type="protein sequence ID" value="MBE9660822.1"/>
    <property type="molecule type" value="Genomic_DNA"/>
</dbReference>
<dbReference type="CDD" id="cd00761">
    <property type="entry name" value="Glyco_tranf_GTA_type"/>
    <property type="match status" value="1"/>
</dbReference>
<dbReference type="RefSeq" id="WP_194110012.1">
    <property type="nucleotide sequence ID" value="NZ_JADFFL010000001.1"/>
</dbReference>
<sequence length="312" mass="35459">MAANRISFFIPAYNCAATIAESVASIMADNFTDGDELIIVNDYSTDNTAQVLAELQSKYPTIKVIAHKRNKGGSAARNTAVENAGHDLLFCLDSDNVLAPGSIALLKTYLLNNNADIAAFQHQHFFKDDKTKPHYIWSIPPGELPLESYLRRDNTPGQHGNYLFTKQSWVNAKGYAEGIGALDTWSFGLRQAITGAKTMILRDTFYYHRLSDDSYWMRENETKLWANSTRATTALFPFFDIIDEGFIEYMLGKGKYTWFYTMQSKPLKLVPEGSKQAYYEDLQQRTHNFIYPKPTLTARIVNKLKRMLNISK</sequence>
<feature type="domain" description="Glycosyltransferase 2-like" evidence="1">
    <location>
        <begin position="7"/>
        <end position="164"/>
    </location>
</feature>